<sequence length="216" mass="23570">MPTFAMINSMARKMQRTSKDLLQFEHKNPSTSSLESTLRVCENASVSSQSKKTNPHGGPITVPVPQSQVLGKVKDFLGVLSEANKRLQLDAKDNSENYDIEVLSGNESQIIEMDLMLGIADLHTPEAVAAAESAIAGHQPVIPLAVSNGMESDDSSDEDNDSDDNDYELDSSDNHDEKTSFAKLKESQSAKDNSSNEVGKNKSRRQSKIPDMDICQ</sequence>
<feature type="region of interest" description="Disordered" evidence="1">
    <location>
        <begin position="146"/>
        <end position="216"/>
    </location>
</feature>
<keyword evidence="3" id="KW-1185">Reference proteome</keyword>
<comment type="caution">
    <text evidence="2">The sequence shown here is derived from an EMBL/GenBank/DDBJ whole genome shotgun (WGS) entry which is preliminary data.</text>
</comment>
<proteinExistence type="predicted"/>
<evidence type="ECO:0000313" key="2">
    <source>
        <dbReference type="EMBL" id="PON70266.1"/>
    </source>
</evidence>
<name>A0A2P5DAF4_PARAD</name>
<evidence type="ECO:0000313" key="3">
    <source>
        <dbReference type="Proteomes" id="UP000237105"/>
    </source>
</evidence>
<accession>A0A2P5DAF4</accession>
<dbReference type="Proteomes" id="UP000237105">
    <property type="component" value="Unassembled WGS sequence"/>
</dbReference>
<dbReference type="PANTHER" id="PTHR28674">
    <property type="entry name" value="SIMILAR TO DNA SEGMENT, CHR 10, WAYNE STATE UNIVERSITY 102,-EXPRESSED"/>
    <property type="match status" value="1"/>
</dbReference>
<reference evidence="3" key="1">
    <citation type="submission" date="2016-06" db="EMBL/GenBank/DDBJ databases">
        <title>Parallel loss of symbiosis genes in relatives of nitrogen-fixing non-legume Parasponia.</title>
        <authorList>
            <person name="Van Velzen R."/>
            <person name="Holmer R."/>
            <person name="Bu F."/>
            <person name="Rutten L."/>
            <person name="Van Zeijl A."/>
            <person name="Liu W."/>
            <person name="Santuari L."/>
            <person name="Cao Q."/>
            <person name="Sharma T."/>
            <person name="Shen D."/>
            <person name="Roswanjaya Y."/>
            <person name="Wardhani T."/>
            <person name="Kalhor M.S."/>
            <person name="Jansen J."/>
            <person name="Van den Hoogen J."/>
            <person name="Gungor B."/>
            <person name="Hartog M."/>
            <person name="Hontelez J."/>
            <person name="Verver J."/>
            <person name="Yang W.-C."/>
            <person name="Schijlen E."/>
            <person name="Repin R."/>
            <person name="Schilthuizen M."/>
            <person name="Schranz E."/>
            <person name="Heidstra R."/>
            <person name="Miyata K."/>
            <person name="Fedorova E."/>
            <person name="Kohlen W."/>
            <person name="Bisseling T."/>
            <person name="Smit S."/>
            <person name="Geurts R."/>
        </authorList>
    </citation>
    <scope>NUCLEOTIDE SEQUENCE [LARGE SCALE GENOMIC DNA]</scope>
    <source>
        <strain evidence="3">cv. WU1-14</strain>
    </source>
</reference>
<feature type="compositionally biased region" description="Acidic residues" evidence="1">
    <location>
        <begin position="151"/>
        <end position="171"/>
    </location>
</feature>
<dbReference type="GO" id="GO:0062064">
    <property type="term" value="F:box C/D methylation guide snoRNP complex binding"/>
    <property type="evidence" value="ECO:0007669"/>
    <property type="project" value="TreeGrafter"/>
</dbReference>
<dbReference type="Pfam" id="PF15370">
    <property type="entry name" value="NOPCHAP1"/>
    <property type="match status" value="1"/>
</dbReference>
<organism evidence="2 3">
    <name type="scientific">Parasponia andersonii</name>
    <name type="common">Sponia andersonii</name>
    <dbReference type="NCBI Taxonomy" id="3476"/>
    <lineage>
        <taxon>Eukaryota</taxon>
        <taxon>Viridiplantae</taxon>
        <taxon>Streptophyta</taxon>
        <taxon>Embryophyta</taxon>
        <taxon>Tracheophyta</taxon>
        <taxon>Spermatophyta</taxon>
        <taxon>Magnoliopsida</taxon>
        <taxon>eudicotyledons</taxon>
        <taxon>Gunneridae</taxon>
        <taxon>Pentapetalae</taxon>
        <taxon>rosids</taxon>
        <taxon>fabids</taxon>
        <taxon>Rosales</taxon>
        <taxon>Cannabaceae</taxon>
        <taxon>Parasponia</taxon>
    </lineage>
</organism>
<gene>
    <name evidence="2" type="ORF">PanWU01x14_081900</name>
</gene>
<dbReference type="EMBL" id="JXTB01000051">
    <property type="protein sequence ID" value="PON70266.1"/>
    <property type="molecule type" value="Genomic_DNA"/>
</dbReference>
<dbReference type="OrthoDB" id="1112980at2759"/>
<evidence type="ECO:0000256" key="1">
    <source>
        <dbReference type="SAM" id="MobiDB-lite"/>
    </source>
</evidence>
<feature type="compositionally biased region" description="Basic and acidic residues" evidence="1">
    <location>
        <begin position="172"/>
        <end position="189"/>
    </location>
</feature>
<dbReference type="PANTHER" id="PTHR28674:SF1">
    <property type="entry name" value="NOP PROTEIN CHAPERONE 1"/>
    <property type="match status" value="1"/>
</dbReference>
<dbReference type="STRING" id="3476.A0A2P5DAF4"/>
<dbReference type="GO" id="GO:0000492">
    <property type="term" value="P:box C/D snoRNP assembly"/>
    <property type="evidence" value="ECO:0007669"/>
    <property type="project" value="InterPro"/>
</dbReference>
<protein>
    <submittedName>
        <fullName evidence="2">Uncharacterized protein</fullName>
    </submittedName>
</protein>
<dbReference type="InterPro" id="IPR027921">
    <property type="entry name" value="NOPCHAP1"/>
</dbReference>
<dbReference type="AlphaFoldDB" id="A0A2P5DAF4"/>